<dbReference type="SUPFAM" id="SSF50370">
    <property type="entry name" value="Ricin B-like lectins"/>
    <property type="match status" value="1"/>
</dbReference>
<dbReference type="SUPFAM" id="SSF54001">
    <property type="entry name" value="Cysteine proteinases"/>
    <property type="match status" value="1"/>
</dbReference>
<dbReference type="OrthoDB" id="3249735at2759"/>
<reference evidence="4" key="2">
    <citation type="submission" date="2015-01" db="EMBL/GenBank/DDBJ databases">
        <title>Evolutionary Origins and Diversification of the Mycorrhizal Mutualists.</title>
        <authorList>
            <consortium name="DOE Joint Genome Institute"/>
            <consortium name="Mycorrhizal Genomics Consortium"/>
            <person name="Kohler A."/>
            <person name="Kuo A."/>
            <person name="Nagy L.G."/>
            <person name="Floudas D."/>
            <person name="Copeland A."/>
            <person name="Barry K.W."/>
            <person name="Cichocki N."/>
            <person name="Veneault-Fourrey C."/>
            <person name="LaButti K."/>
            <person name="Lindquist E.A."/>
            <person name="Lipzen A."/>
            <person name="Lundell T."/>
            <person name="Morin E."/>
            <person name="Murat C."/>
            <person name="Riley R."/>
            <person name="Ohm R."/>
            <person name="Sun H."/>
            <person name="Tunlid A."/>
            <person name="Henrissat B."/>
            <person name="Grigoriev I.V."/>
            <person name="Hibbett D.S."/>
            <person name="Martin F."/>
        </authorList>
    </citation>
    <scope>NUCLEOTIDE SEQUENCE [LARGE SCALE GENOMIC DNA]</scope>
    <source>
        <strain evidence="4">MUT 4182</strain>
    </source>
</reference>
<accession>A0A0C3QDT4</accession>
<dbReference type="Pfam" id="PF18021">
    <property type="entry name" value="Agglutinin_C"/>
    <property type="match status" value="1"/>
</dbReference>
<evidence type="ECO:0000256" key="1">
    <source>
        <dbReference type="SAM" id="MobiDB-lite"/>
    </source>
</evidence>
<evidence type="ECO:0000313" key="4">
    <source>
        <dbReference type="Proteomes" id="UP000054248"/>
    </source>
</evidence>
<reference evidence="3 4" key="1">
    <citation type="submission" date="2014-04" db="EMBL/GenBank/DDBJ databases">
        <authorList>
            <consortium name="DOE Joint Genome Institute"/>
            <person name="Kuo A."/>
            <person name="Girlanda M."/>
            <person name="Perotto S."/>
            <person name="Kohler A."/>
            <person name="Nagy L.G."/>
            <person name="Floudas D."/>
            <person name="Copeland A."/>
            <person name="Barry K.W."/>
            <person name="Cichocki N."/>
            <person name="Veneault-Fourrey C."/>
            <person name="LaButti K."/>
            <person name="Lindquist E.A."/>
            <person name="Lipzen A."/>
            <person name="Lundell T."/>
            <person name="Morin E."/>
            <person name="Murat C."/>
            <person name="Sun H."/>
            <person name="Tunlid A."/>
            <person name="Henrissat B."/>
            <person name="Grigoriev I.V."/>
            <person name="Hibbett D.S."/>
            <person name="Martin F."/>
            <person name="Nordberg H.P."/>
            <person name="Cantor M.N."/>
            <person name="Hua S.X."/>
        </authorList>
    </citation>
    <scope>NUCLEOTIDE SEQUENCE [LARGE SCALE GENOMIC DNA]</scope>
    <source>
        <strain evidence="3 4">MUT 4182</strain>
    </source>
</reference>
<dbReference type="Gene3D" id="3.30.460.70">
    <property type="match status" value="1"/>
</dbReference>
<evidence type="ECO:0000313" key="3">
    <source>
        <dbReference type="EMBL" id="KIO23034.1"/>
    </source>
</evidence>
<name>A0A0C3QDT4_9AGAM</name>
<dbReference type="InterPro" id="IPR038765">
    <property type="entry name" value="Papain-like_cys_pep_sf"/>
</dbReference>
<dbReference type="InterPro" id="IPR040600">
    <property type="entry name" value="Agglutinin_C"/>
</dbReference>
<gene>
    <name evidence="3" type="ORF">M407DRAFT_113727</name>
</gene>
<proteinExistence type="predicted"/>
<keyword evidence="4" id="KW-1185">Reference proteome</keyword>
<feature type="region of interest" description="Disordered" evidence="1">
    <location>
        <begin position="1"/>
        <end position="31"/>
    </location>
</feature>
<feature type="domain" description="Agglutinin C-terminal" evidence="2">
    <location>
        <begin position="215"/>
        <end position="309"/>
    </location>
</feature>
<organism evidence="3 4">
    <name type="scientific">Tulasnella calospora MUT 4182</name>
    <dbReference type="NCBI Taxonomy" id="1051891"/>
    <lineage>
        <taxon>Eukaryota</taxon>
        <taxon>Fungi</taxon>
        <taxon>Dikarya</taxon>
        <taxon>Basidiomycota</taxon>
        <taxon>Agaricomycotina</taxon>
        <taxon>Agaricomycetes</taxon>
        <taxon>Cantharellales</taxon>
        <taxon>Tulasnellaceae</taxon>
        <taxon>Tulasnella</taxon>
    </lineage>
</organism>
<evidence type="ECO:0000259" key="2">
    <source>
        <dbReference type="Pfam" id="PF18021"/>
    </source>
</evidence>
<dbReference type="HOGENOM" id="CLU_043578_0_0_1"/>
<dbReference type="PROSITE" id="PS50231">
    <property type="entry name" value="RICIN_B_LECTIN"/>
    <property type="match status" value="1"/>
</dbReference>
<dbReference type="EMBL" id="KN823094">
    <property type="protein sequence ID" value="KIO23034.1"/>
    <property type="molecule type" value="Genomic_DNA"/>
</dbReference>
<dbReference type="Gene3D" id="2.80.10.50">
    <property type="match status" value="1"/>
</dbReference>
<dbReference type="InterPro" id="IPR035992">
    <property type="entry name" value="Ricin_B-like_lectins"/>
</dbReference>
<dbReference type="AlphaFoldDB" id="A0A0C3QDT4"/>
<sequence>MVSGNGDPQSKIGSEGVEGQPPGYEGSNGQTTHFREGLCLITNKKARSTLDLARGNSAPGTRILGYEQRVDFDNANQLWVVRQDGLNGTYTLRNFLTGTYMNLLRGNPADGSQVVGWPREQNDDDRANQEWRINEKEHHHTIQCSRTNTFMEIPGGDPSNDVDARCSGASEEGDHQLWNLEPASRTSAEIKALFWSWKPGFLPHVFQPYGESAQYFVLRNETRRTLWQGANLLHQPIRSHLFDYDDFVIRMKEAATRWAMNRFQADVPGFSVLFGIIYGEAPKGPRAYNWYLSPDMCSLVFFDAQIGKEYCTAALNELGFEPTLAIF</sequence>
<dbReference type="Proteomes" id="UP000054248">
    <property type="component" value="Unassembled WGS sequence"/>
</dbReference>
<protein>
    <submittedName>
        <fullName evidence="3">Carbohydrate-binding module family 13 protein</fullName>
    </submittedName>
</protein>
<feature type="compositionally biased region" description="Polar residues" evidence="1">
    <location>
        <begin position="1"/>
        <end position="12"/>
    </location>
</feature>